<accession>A0A077WNC9</accession>
<dbReference type="InterPro" id="IPR026213">
    <property type="entry name" value="GRINL1"/>
</dbReference>
<dbReference type="OrthoDB" id="2408655at2759"/>
<feature type="compositionally biased region" description="Polar residues" evidence="1">
    <location>
        <begin position="1"/>
        <end position="14"/>
    </location>
</feature>
<sequence length="260" mass="30272">MTSVNRPTTYSRNLPRNRRGSVHSLDGLQSSLPRKHLETMSRSELLEAKERHERMLRHRSVVHTLPDKGAKIKQSIRQIDLLLSNNTMDMDQHGSMTTTTTDENDGLLCQFASLNFDTPRQEARRRGIARANARARRQSNTDLFSIYDENWVRAKVRMIGFDESLQLEQDRHQRKQDEALCSSMDHMHIDTDDKLIEEDEEDYYHQAVVATPSVSTPMMYDNMYHARSPSSLRNDDNYDGDDYSRDYGDNDDDDDDEDRL</sequence>
<dbReference type="GO" id="GO:0005634">
    <property type="term" value="C:nucleus"/>
    <property type="evidence" value="ECO:0007669"/>
    <property type="project" value="InterPro"/>
</dbReference>
<evidence type="ECO:0000313" key="2">
    <source>
        <dbReference type="EMBL" id="CDS08277.1"/>
    </source>
</evidence>
<dbReference type="PRINTS" id="PR02085">
    <property type="entry name" value="POLR2GRINL1"/>
</dbReference>
<name>A0A077WNC9_9FUNG</name>
<feature type="compositionally biased region" description="Acidic residues" evidence="1">
    <location>
        <begin position="249"/>
        <end position="260"/>
    </location>
</feature>
<proteinExistence type="predicted"/>
<dbReference type="GO" id="GO:0006368">
    <property type="term" value="P:transcription elongation by RNA polymerase II"/>
    <property type="evidence" value="ECO:0007669"/>
    <property type="project" value="InterPro"/>
</dbReference>
<organism evidence="2">
    <name type="scientific">Lichtheimia ramosa</name>
    <dbReference type="NCBI Taxonomy" id="688394"/>
    <lineage>
        <taxon>Eukaryota</taxon>
        <taxon>Fungi</taxon>
        <taxon>Fungi incertae sedis</taxon>
        <taxon>Mucoromycota</taxon>
        <taxon>Mucoromycotina</taxon>
        <taxon>Mucoromycetes</taxon>
        <taxon>Mucorales</taxon>
        <taxon>Lichtheimiaceae</taxon>
        <taxon>Lichtheimia</taxon>
    </lineage>
</organism>
<feature type="region of interest" description="Disordered" evidence="1">
    <location>
        <begin position="226"/>
        <end position="260"/>
    </location>
</feature>
<dbReference type="GO" id="GO:0003711">
    <property type="term" value="F:transcription elongation factor activity"/>
    <property type="evidence" value="ECO:0007669"/>
    <property type="project" value="InterPro"/>
</dbReference>
<feature type="region of interest" description="Disordered" evidence="1">
    <location>
        <begin position="1"/>
        <end position="41"/>
    </location>
</feature>
<reference evidence="2" key="1">
    <citation type="journal article" date="2014" name="Genome Announc.">
        <title>De novo whole-genome sequence and genome annotation of Lichtheimia ramosa.</title>
        <authorList>
            <person name="Linde J."/>
            <person name="Schwartze V."/>
            <person name="Binder U."/>
            <person name="Lass-Florl C."/>
            <person name="Voigt K."/>
            <person name="Horn F."/>
        </authorList>
    </citation>
    <scope>NUCLEOTIDE SEQUENCE</scope>
    <source>
        <strain evidence="2">JMRC FSU:6197</strain>
    </source>
</reference>
<protein>
    <submittedName>
        <fullName evidence="2">Uncharacterized protein</fullName>
    </submittedName>
</protein>
<gene>
    <name evidence="2" type="ORF">LRAMOSA02225</name>
</gene>
<evidence type="ECO:0000256" key="1">
    <source>
        <dbReference type="SAM" id="MobiDB-lite"/>
    </source>
</evidence>
<dbReference type="EMBL" id="LK023324">
    <property type="protein sequence ID" value="CDS08277.1"/>
    <property type="molecule type" value="Genomic_DNA"/>
</dbReference>
<dbReference type="AlphaFoldDB" id="A0A077WNC9"/>